<evidence type="ECO:0000256" key="6">
    <source>
        <dbReference type="SAM" id="Phobius"/>
    </source>
</evidence>
<dbReference type="PANTHER" id="PTHR43243:SF105">
    <property type="entry name" value="CATIONIC AMINO ACID TRANSPORTER C-TERMINAL DOMAIN-CONTAINING PROTEIN"/>
    <property type="match status" value="1"/>
</dbReference>
<feature type="transmembrane region" description="Helical" evidence="6">
    <location>
        <begin position="209"/>
        <end position="236"/>
    </location>
</feature>
<evidence type="ECO:0000313" key="8">
    <source>
        <dbReference type="Proteomes" id="UP001159363"/>
    </source>
</evidence>
<dbReference type="Gene3D" id="1.20.1740.10">
    <property type="entry name" value="Amino acid/polyamine transporter I"/>
    <property type="match status" value="1"/>
</dbReference>
<accession>A0ABQ9IFR1</accession>
<keyword evidence="8" id="KW-1185">Reference proteome</keyword>
<evidence type="ECO:0000256" key="4">
    <source>
        <dbReference type="ARBA" id="ARBA00023136"/>
    </source>
</evidence>
<dbReference type="Pfam" id="PF13520">
    <property type="entry name" value="AA_permease_2"/>
    <property type="match status" value="1"/>
</dbReference>
<comment type="caution">
    <text evidence="7">The sequence shown here is derived from an EMBL/GenBank/DDBJ whole genome shotgun (WGS) entry which is preliminary data.</text>
</comment>
<comment type="subcellular location">
    <subcellularLocation>
        <location evidence="1">Membrane</location>
        <topology evidence="1">Multi-pass membrane protein</topology>
    </subcellularLocation>
</comment>
<keyword evidence="3 6" id="KW-1133">Transmembrane helix</keyword>
<evidence type="ECO:0008006" key="9">
    <source>
        <dbReference type="Google" id="ProtNLM"/>
    </source>
</evidence>
<feature type="region of interest" description="Disordered" evidence="5">
    <location>
        <begin position="1"/>
        <end position="87"/>
    </location>
</feature>
<evidence type="ECO:0000256" key="5">
    <source>
        <dbReference type="SAM" id="MobiDB-lite"/>
    </source>
</evidence>
<dbReference type="EMBL" id="JARBHB010000001">
    <property type="protein sequence ID" value="KAJ8895297.1"/>
    <property type="molecule type" value="Genomic_DNA"/>
</dbReference>
<protein>
    <recommendedName>
        <fullName evidence="9">Cationic amino acid transporter</fullName>
    </recommendedName>
</protein>
<name>A0ABQ9IFR1_9NEOP</name>
<dbReference type="PANTHER" id="PTHR43243">
    <property type="entry name" value="INNER MEMBRANE TRANSPORTER YGJI-RELATED"/>
    <property type="match status" value="1"/>
</dbReference>
<feature type="transmembrane region" description="Helical" evidence="6">
    <location>
        <begin position="376"/>
        <end position="395"/>
    </location>
</feature>
<keyword evidence="2 6" id="KW-0812">Transmembrane</keyword>
<evidence type="ECO:0000313" key="7">
    <source>
        <dbReference type="EMBL" id="KAJ8895297.1"/>
    </source>
</evidence>
<evidence type="ECO:0000256" key="3">
    <source>
        <dbReference type="ARBA" id="ARBA00022989"/>
    </source>
</evidence>
<sequence>MRAIEVSMEQHQNEMVGETGDPRENAPSNGIVRHDSHMRNSGVTRPGIEPGSPWWEASRLTAHPPVVHTRRTQQGPATRGGGREKRNVLRPLTRERRGAHCTRAVAAAALLLLSGRCITFWSNLFFILLRNPCVPGLCYAEFGAQFPKAGSAYTYSYVSMGEFIAFIIGWNLILEYVIGSASVVRGLSMYLDSMMNDAMKNAFISFAPINVSILSPYFDFFAFVISLVLAVILAVGVKESSYVNSVLTLVNIAVILFVIIVGSVQADAGNWKIRREDIPVNVNGGEGGFLPFGIAGVLKGAATCFYGFVGFDCIATTGEEVKKPQRAIPFAILLSLMIVFVSYFGISTVLTMMVPYYQQDEDAPIPYVFMSVGWPVAKWIVSVGGIFGLCARYHSRILYHC</sequence>
<evidence type="ECO:0000256" key="2">
    <source>
        <dbReference type="ARBA" id="ARBA00022692"/>
    </source>
</evidence>
<feature type="transmembrane region" description="Helical" evidence="6">
    <location>
        <begin position="330"/>
        <end position="356"/>
    </location>
</feature>
<reference evidence="7 8" key="1">
    <citation type="submission" date="2023-02" db="EMBL/GenBank/DDBJ databases">
        <title>LHISI_Scaffold_Assembly.</title>
        <authorList>
            <person name="Stuart O.P."/>
            <person name="Cleave R."/>
            <person name="Magrath M.J.L."/>
            <person name="Mikheyev A.S."/>
        </authorList>
    </citation>
    <scope>NUCLEOTIDE SEQUENCE [LARGE SCALE GENOMIC DNA]</scope>
    <source>
        <strain evidence="7">Daus_M_001</strain>
        <tissue evidence="7">Leg muscle</tissue>
    </source>
</reference>
<dbReference type="Proteomes" id="UP001159363">
    <property type="component" value="Chromosome 1"/>
</dbReference>
<feature type="transmembrane region" description="Helical" evidence="6">
    <location>
        <begin position="242"/>
        <end position="264"/>
    </location>
</feature>
<dbReference type="InterPro" id="IPR002293">
    <property type="entry name" value="AA/rel_permease1"/>
</dbReference>
<gene>
    <name evidence="7" type="ORF">PR048_000622</name>
</gene>
<keyword evidence="4 6" id="KW-0472">Membrane</keyword>
<feature type="transmembrane region" description="Helical" evidence="6">
    <location>
        <begin position="163"/>
        <end position="188"/>
    </location>
</feature>
<organism evidence="7 8">
    <name type="scientific">Dryococelus australis</name>
    <dbReference type="NCBI Taxonomy" id="614101"/>
    <lineage>
        <taxon>Eukaryota</taxon>
        <taxon>Metazoa</taxon>
        <taxon>Ecdysozoa</taxon>
        <taxon>Arthropoda</taxon>
        <taxon>Hexapoda</taxon>
        <taxon>Insecta</taxon>
        <taxon>Pterygota</taxon>
        <taxon>Neoptera</taxon>
        <taxon>Polyneoptera</taxon>
        <taxon>Phasmatodea</taxon>
        <taxon>Verophasmatodea</taxon>
        <taxon>Anareolatae</taxon>
        <taxon>Phasmatidae</taxon>
        <taxon>Eurycanthinae</taxon>
        <taxon>Dryococelus</taxon>
    </lineage>
</organism>
<proteinExistence type="predicted"/>
<evidence type="ECO:0000256" key="1">
    <source>
        <dbReference type="ARBA" id="ARBA00004141"/>
    </source>
</evidence>